<dbReference type="GO" id="GO:0043015">
    <property type="term" value="F:gamma-tubulin binding"/>
    <property type="evidence" value="ECO:0007669"/>
    <property type="project" value="InterPro"/>
</dbReference>
<dbReference type="GO" id="GO:0000278">
    <property type="term" value="P:mitotic cell cycle"/>
    <property type="evidence" value="ECO:0007669"/>
    <property type="project" value="TreeGrafter"/>
</dbReference>
<keyword evidence="5 6" id="KW-0206">Cytoskeleton</keyword>
<dbReference type="Proteomes" id="UP001230268">
    <property type="component" value="Unassembled WGS sequence"/>
</dbReference>
<keyword evidence="3 6" id="KW-0963">Cytoplasm</keyword>
<dbReference type="InterPro" id="IPR041470">
    <property type="entry name" value="GCP_N"/>
</dbReference>
<dbReference type="GO" id="GO:0000922">
    <property type="term" value="C:spindle pole"/>
    <property type="evidence" value="ECO:0007669"/>
    <property type="project" value="InterPro"/>
</dbReference>
<evidence type="ECO:0000313" key="10">
    <source>
        <dbReference type="Proteomes" id="UP001230268"/>
    </source>
</evidence>
<dbReference type="AlphaFoldDB" id="A0AAD8PED7"/>
<evidence type="ECO:0000256" key="1">
    <source>
        <dbReference type="ARBA" id="ARBA00004267"/>
    </source>
</evidence>
<feature type="domain" description="Gamma tubulin complex component protein N-terminal" evidence="8">
    <location>
        <begin position="2"/>
        <end position="358"/>
    </location>
</feature>
<evidence type="ECO:0000256" key="6">
    <source>
        <dbReference type="RuleBase" id="RU363050"/>
    </source>
</evidence>
<dbReference type="Pfam" id="PF04130">
    <property type="entry name" value="GCP_C_terminal"/>
    <property type="match status" value="1"/>
</dbReference>
<evidence type="ECO:0000256" key="3">
    <source>
        <dbReference type="ARBA" id="ARBA00022490"/>
    </source>
</evidence>
<evidence type="ECO:0000313" key="9">
    <source>
        <dbReference type="EMBL" id="KAK1443805.1"/>
    </source>
</evidence>
<proteinExistence type="inferred from homology"/>
<keyword evidence="4 6" id="KW-0493">Microtubule</keyword>
<dbReference type="PANTHER" id="PTHR19302">
    <property type="entry name" value="GAMMA TUBULIN COMPLEX PROTEIN"/>
    <property type="match status" value="1"/>
</dbReference>
<dbReference type="GO" id="GO:0051225">
    <property type="term" value="P:spindle assembly"/>
    <property type="evidence" value="ECO:0007669"/>
    <property type="project" value="TreeGrafter"/>
</dbReference>
<sequence>MLHDLLVALAGHPGDVITLDDSEEVGFSVAPSYTGVSTAERNVINSIVKIGYKYRCLEEFVKRTKDAEYAYATSNVLDPNQNGQDSNLISHGPSTTYSYGHSSAVDSSYHRGFYINSLCSGIDEYLEEYRSNLVTIEKVVLADPALPLNTLALLLSKQKENVDSLLHVITSYTELVRKALVESGTTTIRGDELLFMLHNAAGSINFKGVCKRLYDRCLQTFQMQLKSWICHGQLIDPHDEFLVGRRKLATDSPGSLLGLGRHKFVYEHLEDELSSEESAFEWNYMFYLRTKQPSWIQCSYKAWKDILFLGKAVRMLIRRYRNGKQLEYRASPIFDDWDSVLSSPNSFENAIANYRAWVARLFWSYINENLDVRQHFYLLRQIYMLGFHDSFTDFIGSCWFTMQTTCNLSAYHNVRPTFYKTVAQRVAKTQLESSSDVVHDTEMLCDEDSSVFHKLNSKTFKLNDLDVPDMHGDILSFFDFRQRSYHFTWHKSGLCLCGDAAWIDDEVVLNISEERLEAPISNCIGSASLWFQSMVHVTDGFNTSFKVELCQLEASYMYKEEKIRGMTLGRYCRFSVVLQSGVEPTRLNVAYMGENPWYVLKDCFSIEFVVDYDNLGKHDGTVFVSGYIILTGNCASAVRGDTRPSSNVMGNALCINMSQKSFKLTTGGRDDFMFFVKLRMTRKHIFAELVHYSTRDRLTLDTDAMDATQTIHHDFGDSYIGVLSTPYHVMDTSGKVDIVKRNCAIRISQWDFAGCISPHDILPLVEEGRQLQDESFKKELPGLTQVQFHCGVNEWIYSTLSYKSSWPMSILLNLPTLLCYNSIFQFMFLMRRCVYGLEIVCQLHKCMRGFRIKNRIAPLPPMCQRASLVRWRMYMFMMSMMSYIQQCVVERCYQKLRNCAMQTDSFQVIKADHDRYLQEVAINCFLQEDTVMQPLLRCIDSCMKFSTLYYCSFNGCCEIDALQIMKRFDEFSSTFEVNMSRILERVLFLLRDNKYSGLNTFVEMCTPMMRAA</sequence>
<reference evidence="9" key="1">
    <citation type="submission" date="2023-08" db="EMBL/GenBank/DDBJ databases">
        <title>Draft sequence of the Babesia gibsoni genome.</title>
        <authorList>
            <person name="Yamagishi J.Y."/>
            <person name="Xuan X.X."/>
        </authorList>
    </citation>
    <scope>NUCLEOTIDE SEQUENCE</scope>
    <source>
        <strain evidence="9">Azabu</strain>
    </source>
</reference>
<feature type="domain" description="Gamma tubulin complex component C-terminal" evidence="7">
    <location>
        <begin position="793"/>
        <end position="986"/>
    </location>
</feature>
<accession>A0AAD8PED7</accession>
<evidence type="ECO:0000256" key="2">
    <source>
        <dbReference type="ARBA" id="ARBA00010337"/>
    </source>
</evidence>
<dbReference type="Gene3D" id="1.20.120.1900">
    <property type="entry name" value="Gamma-tubulin complex, C-terminal domain"/>
    <property type="match status" value="1"/>
</dbReference>
<dbReference type="GO" id="GO:0000930">
    <property type="term" value="C:gamma-tubulin complex"/>
    <property type="evidence" value="ECO:0007669"/>
    <property type="project" value="TreeGrafter"/>
</dbReference>
<dbReference type="GO" id="GO:0051321">
    <property type="term" value="P:meiotic cell cycle"/>
    <property type="evidence" value="ECO:0007669"/>
    <property type="project" value="TreeGrafter"/>
</dbReference>
<evidence type="ECO:0000259" key="8">
    <source>
        <dbReference type="Pfam" id="PF17681"/>
    </source>
</evidence>
<comment type="subcellular location">
    <subcellularLocation>
        <location evidence="1 6">Cytoplasm</location>
        <location evidence="1 6">Cytoskeleton</location>
        <location evidence="1 6">Microtubule organizing center</location>
    </subcellularLocation>
</comment>
<dbReference type="GO" id="GO:0007020">
    <property type="term" value="P:microtubule nucleation"/>
    <property type="evidence" value="ECO:0007669"/>
    <property type="project" value="InterPro"/>
</dbReference>
<dbReference type="InterPro" id="IPR007259">
    <property type="entry name" value="GCP"/>
</dbReference>
<dbReference type="GO" id="GO:0005874">
    <property type="term" value="C:microtubule"/>
    <property type="evidence" value="ECO:0007669"/>
    <property type="project" value="UniProtKB-KW"/>
</dbReference>
<evidence type="ECO:0000256" key="5">
    <source>
        <dbReference type="ARBA" id="ARBA00023212"/>
    </source>
</evidence>
<comment type="caution">
    <text evidence="9">The sequence shown here is derived from an EMBL/GenBank/DDBJ whole genome shotgun (WGS) entry which is preliminary data.</text>
</comment>
<keyword evidence="10" id="KW-1185">Reference proteome</keyword>
<comment type="similarity">
    <text evidence="2 6">Belongs to the TUBGCP family.</text>
</comment>
<dbReference type="GO" id="GO:0031122">
    <property type="term" value="P:cytoplasmic microtubule organization"/>
    <property type="evidence" value="ECO:0007669"/>
    <property type="project" value="TreeGrafter"/>
</dbReference>
<gene>
    <name evidence="9" type="ORF">BgAZ_206810</name>
</gene>
<dbReference type="InterPro" id="IPR042241">
    <property type="entry name" value="GCP_C_sf"/>
</dbReference>
<dbReference type="EMBL" id="JAVEPI010000002">
    <property type="protein sequence ID" value="KAK1443805.1"/>
    <property type="molecule type" value="Genomic_DNA"/>
</dbReference>
<dbReference type="Pfam" id="PF17681">
    <property type="entry name" value="GCP_N_terminal"/>
    <property type="match status" value="1"/>
</dbReference>
<evidence type="ECO:0000256" key="4">
    <source>
        <dbReference type="ARBA" id="ARBA00022701"/>
    </source>
</evidence>
<name>A0AAD8PED7_BABGI</name>
<protein>
    <recommendedName>
        <fullName evidence="6">Spindle pole body component</fullName>
    </recommendedName>
</protein>
<dbReference type="GO" id="GO:0051011">
    <property type="term" value="F:microtubule minus-end binding"/>
    <property type="evidence" value="ECO:0007669"/>
    <property type="project" value="TreeGrafter"/>
</dbReference>
<dbReference type="PANTHER" id="PTHR19302:SF27">
    <property type="entry name" value="GAMMA-TUBULIN COMPLEX COMPONENT 4"/>
    <property type="match status" value="1"/>
</dbReference>
<organism evidence="9 10">
    <name type="scientific">Babesia gibsoni</name>
    <dbReference type="NCBI Taxonomy" id="33632"/>
    <lineage>
        <taxon>Eukaryota</taxon>
        <taxon>Sar</taxon>
        <taxon>Alveolata</taxon>
        <taxon>Apicomplexa</taxon>
        <taxon>Aconoidasida</taxon>
        <taxon>Piroplasmida</taxon>
        <taxon>Babesiidae</taxon>
        <taxon>Babesia</taxon>
    </lineage>
</organism>
<dbReference type="InterPro" id="IPR040457">
    <property type="entry name" value="GCP_C"/>
</dbReference>
<evidence type="ECO:0000259" key="7">
    <source>
        <dbReference type="Pfam" id="PF04130"/>
    </source>
</evidence>